<organism evidence="1 2">
    <name type="scientific">Paractinoplanes rishiriensis</name>
    <dbReference type="NCBI Taxonomy" id="1050105"/>
    <lineage>
        <taxon>Bacteria</taxon>
        <taxon>Bacillati</taxon>
        <taxon>Actinomycetota</taxon>
        <taxon>Actinomycetes</taxon>
        <taxon>Micromonosporales</taxon>
        <taxon>Micromonosporaceae</taxon>
        <taxon>Paractinoplanes</taxon>
    </lineage>
</organism>
<accession>A0A919JVN8</accession>
<keyword evidence="2" id="KW-1185">Reference proteome</keyword>
<gene>
    <name evidence="1" type="ORF">Ari01nite_18740</name>
</gene>
<dbReference type="Proteomes" id="UP000636960">
    <property type="component" value="Unassembled WGS sequence"/>
</dbReference>
<dbReference type="AlphaFoldDB" id="A0A919JVN8"/>
<name>A0A919JVN8_9ACTN</name>
<evidence type="ECO:0000313" key="2">
    <source>
        <dbReference type="Proteomes" id="UP000636960"/>
    </source>
</evidence>
<protein>
    <submittedName>
        <fullName evidence="1">Uncharacterized protein</fullName>
    </submittedName>
</protein>
<dbReference type="EMBL" id="BOMV01000013">
    <property type="protein sequence ID" value="GIE94409.1"/>
    <property type="molecule type" value="Genomic_DNA"/>
</dbReference>
<proteinExistence type="predicted"/>
<comment type="caution">
    <text evidence="1">The sequence shown here is derived from an EMBL/GenBank/DDBJ whole genome shotgun (WGS) entry which is preliminary data.</text>
</comment>
<dbReference type="RefSeq" id="WP_203780725.1">
    <property type="nucleotide sequence ID" value="NZ_BOMV01000013.1"/>
</dbReference>
<sequence length="350" mass="38297">MPSLSEEIDMAEPPRLTVTAMGHKRSGKTTFLLGMYAELSAGKEGYFLSATNTDIDLRLASRWEKLLDDGVLPPPNPNSEINYTFQFLDGLLPLLDVDWLDYRGGAINEEREGGEADVGGVLDRLVASDSIYLVIDGRYLAEPITARNRMGVIRAAGLRRMTNLLQDTIRRRGRDLAPPSLVILITKADLIPRERREPMDGLINDLQQIISVAFTGGFTTLICPVMLGDFGADPGPTVEAEDIEPHNLHLPLVYSLAMYMDQLSIAAGVAAGLQRERAGQLASMRKGLTRGVGSVFRRGQASKASREADQAADELETFMAVQEVAAHRAKQLFGELSGLSLFRDGNEVQL</sequence>
<reference evidence="1" key="1">
    <citation type="submission" date="2021-01" db="EMBL/GenBank/DDBJ databases">
        <title>Whole genome shotgun sequence of Actinoplanes rishiriensis NBRC 108556.</title>
        <authorList>
            <person name="Komaki H."/>
            <person name="Tamura T."/>
        </authorList>
    </citation>
    <scope>NUCLEOTIDE SEQUENCE</scope>
    <source>
        <strain evidence="1">NBRC 108556</strain>
    </source>
</reference>
<evidence type="ECO:0000313" key="1">
    <source>
        <dbReference type="EMBL" id="GIE94409.1"/>
    </source>
</evidence>